<evidence type="ECO:0000256" key="6">
    <source>
        <dbReference type="PROSITE-ProRule" id="PRU10141"/>
    </source>
</evidence>
<dbReference type="Gene3D" id="3.30.200.20">
    <property type="entry name" value="Phosphorylase Kinase, domain 1"/>
    <property type="match status" value="1"/>
</dbReference>
<reference evidence="10" key="3">
    <citation type="submission" date="2025-08" db="UniProtKB">
        <authorList>
            <consortium name="RefSeq"/>
        </authorList>
    </citation>
    <scope>IDENTIFICATION</scope>
    <source>
        <strain evidence="10">CBS 342.82</strain>
    </source>
</reference>
<dbReference type="GO" id="GO:0005634">
    <property type="term" value="C:nucleus"/>
    <property type="evidence" value="ECO:0007669"/>
    <property type="project" value="TreeGrafter"/>
</dbReference>
<dbReference type="PROSITE" id="PS00108">
    <property type="entry name" value="PROTEIN_KINASE_ST"/>
    <property type="match status" value="1"/>
</dbReference>
<keyword evidence="2 6" id="KW-0547">Nucleotide-binding</keyword>
<feature type="compositionally biased region" description="Polar residues" evidence="7">
    <location>
        <begin position="556"/>
        <end position="571"/>
    </location>
</feature>
<evidence type="ECO:0000259" key="8">
    <source>
        <dbReference type="PROSITE" id="PS50011"/>
    </source>
</evidence>
<dbReference type="RefSeq" id="XP_033460892.1">
    <property type="nucleotide sequence ID" value="XM_033607615.1"/>
</dbReference>
<dbReference type="SMART" id="SM00220">
    <property type="entry name" value="S_TKc"/>
    <property type="match status" value="1"/>
</dbReference>
<sequence>MAAEAPSPGRQMSLIPFTGDSREVVLQRGNAVVLYDAQSRLLSVRQGSDDENTEPAVCPLCHQSLHERRSSSENRGYDPDYKSDRRFVDPEYFSMLAESQRPSPAGSGIVTPNGRVQLALRSGRSRDVSGSYSAPPAHSDSQTAGPSTSRGRGISSSAFSPGYFNQFFKEITELGRGGNGVVLLVEHVIDDVPLGQFACKRIPVGDSRSHFERIIIEVRLLQKIPHRNLVAYHWTWLEDHQPAKFGPSIPCLWILQDYCNGGDLQSYVLGPSSDMSSNEALKARLRRKSRGEASPARATLGSSRLSFDEIFSFFKDITTGLHHLHSKGYIHRDLKPSNCLLQHDDGRTRVLISDFGEVQLAGDNRRSTGATGTVAYLAPEALRQSADGSFHNFTTKSDIFSLGMIVYFMCFGRLPYIHADGISEEDEDLDQLRAEITRWPGFDDETRPRSDLPERLYKYLKRLLSVNPDDRPGTDEILSSIKGGISLGDANIAQDDYNTRLPGMDHSARQSRRTPFLSAPGARPTSRAGGTNIDSRSPSPMKKQQASETDPLLPPETSTTLGLRQTLSNVPTLRRNDSAHPSPRLLLPPPPLTRQERYIQNVTRAVQQPAVLLTLRTGLFLAKVVSCVAPCSNNAVQPWLLYPLLMFAAIDLGEFHLPLRYSILLLLLHMAVVLVATRQDVLCVGG</sequence>
<dbReference type="PANTHER" id="PTHR11042:SF138">
    <property type="entry name" value="SERINE_THREONINE-PROTEIN KINASE IKS1-RELATED"/>
    <property type="match status" value="1"/>
</dbReference>
<feature type="region of interest" description="Disordered" evidence="7">
    <location>
        <begin position="125"/>
        <end position="153"/>
    </location>
</feature>
<evidence type="ECO:0000256" key="7">
    <source>
        <dbReference type="SAM" id="MobiDB-lite"/>
    </source>
</evidence>
<keyword evidence="4 6" id="KW-0067">ATP-binding</keyword>
<dbReference type="InterPro" id="IPR008271">
    <property type="entry name" value="Ser/Thr_kinase_AS"/>
</dbReference>
<evidence type="ECO:0000313" key="10">
    <source>
        <dbReference type="RefSeq" id="XP_033460892.1"/>
    </source>
</evidence>
<dbReference type="Gene3D" id="1.10.510.10">
    <property type="entry name" value="Transferase(Phosphotransferase) domain 1"/>
    <property type="match status" value="1"/>
</dbReference>
<feature type="compositionally biased region" description="Polar residues" evidence="7">
    <location>
        <begin position="528"/>
        <end position="548"/>
    </location>
</feature>
<evidence type="ECO:0000313" key="9">
    <source>
        <dbReference type="Proteomes" id="UP000504637"/>
    </source>
</evidence>
<feature type="domain" description="Protein kinase" evidence="8">
    <location>
        <begin position="168"/>
        <end position="487"/>
    </location>
</feature>
<dbReference type="PROSITE" id="PS50011">
    <property type="entry name" value="PROTEIN_KINASE_DOM"/>
    <property type="match status" value="1"/>
</dbReference>
<dbReference type="CDD" id="cd00180">
    <property type="entry name" value="PKc"/>
    <property type="match status" value="1"/>
</dbReference>
<keyword evidence="1" id="KW-0808">Transferase</keyword>
<dbReference type="Proteomes" id="UP000504637">
    <property type="component" value="Unplaced"/>
</dbReference>
<dbReference type="PANTHER" id="PTHR11042">
    <property type="entry name" value="EUKARYOTIC TRANSLATION INITIATION FACTOR 2-ALPHA KINASE EIF2-ALPHA KINASE -RELATED"/>
    <property type="match status" value="1"/>
</dbReference>
<keyword evidence="9" id="KW-1185">Reference proteome</keyword>
<evidence type="ECO:0000256" key="1">
    <source>
        <dbReference type="ARBA" id="ARBA00022679"/>
    </source>
</evidence>
<dbReference type="InterPro" id="IPR050339">
    <property type="entry name" value="CC_SR_Kinase"/>
</dbReference>
<dbReference type="GeneID" id="54365414"/>
<name>A0A6J3M710_9PEZI</name>
<evidence type="ECO:0000256" key="2">
    <source>
        <dbReference type="ARBA" id="ARBA00022741"/>
    </source>
</evidence>
<dbReference type="OrthoDB" id="1405469at2759"/>
<feature type="region of interest" description="Disordered" evidence="7">
    <location>
        <begin position="496"/>
        <end position="591"/>
    </location>
</feature>
<keyword evidence="3 10" id="KW-0418">Kinase</keyword>
<reference evidence="10" key="2">
    <citation type="submission" date="2020-04" db="EMBL/GenBank/DDBJ databases">
        <authorList>
            <consortium name="NCBI Genome Project"/>
        </authorList>
    </citation>
    <scope>NUCLEOTIDE SEQUENCE</scope>
    <source>
        <strain evidence="10">CBS 342.82</strain>
    </source>
</reference>
<gene>
    <name evidence="10" type="ORF">K489DRAFT_409652</name>
</gene>
<dbReference type="GO" id="GO:0004672">
    <property type="term" value="F:protein kinase activity"/>
    <property type="evidence" value="ECO:0007669"/>
    <property type="project" value="InterPro"/>
</dbReference>
<accession>A0A6J3M710</accession>
<dbReference type="GO" id="GO:0005524">
    <property type="term" value="F:ATP binding"/>
    <property type="evidence" value="ECO:0007669"/>
    <property type="project" value="UniProtKB-UniRule"/>
</dbReference>
<reference evidence="10" key="1">
    <citation type="submission" date="2020-01" db="EMBL/GenBank/DDBJ databases">
        <authorList>
            <consortium name="DOE Joint Genome Institute"/>
            <person name="Haridas S."/>
            <person name="Albert R."/>
            <person name="Binder M."/>
            <person name="Bloem J."/>
            <person name="Labutti K."/>
            <person name="Salamov A."/>
            <person name="Andreopoulos B."/>
            <person name="Baker S.E."/>
            <person name="Barry K."/>
            <person name="Bills G."/>
            <person name="Bluhm B.H."/>
            <person name="Cannon C."/>
            <person name="Castanera R."/>
            <person name="Culley D.E."/>
            <person name="Daum C."/>
            <person name="Ezra D."/>
            <person name="Gonzalez J.B."/>
            <person name="Henrissat B."/>
            <person name="Kuo A."/>
            <person name="Liang C."/>
            <person name="Lipzen A."/>
            <person name="Lutzoni F."/>
            <person name="Magnuson J."/>
            <person name="Mondo S."/>
            <person name="Nolan M."/>
            <person name="Ohm R."/>
            <person name="Pangilinan J."/>
            <person name="Park H.-J."/>
            <person name="Ramirez L."/>
            <person name="Alfaro M."/>
            <person name="Sun H."/>
            <person name="Tritt A."/>
            <person name="Yoshinaga Y."/>
            <person name="Zwiers L.-H."/>
            <person name="Turgeon B.G."/>
            <person name="Goodwin S.B."/>
            <person name="Spatafora J.W."/>
            <person name="Crous P.W."/>
            <person name="Grigoriev I.V."/>
        </authorList>
    </citation>
    <scope>NUCLEOTIDE SEQUENCE</scope>
    <source>
        <strain evidence="10">CBS 342.82</strain>
    </source>
</reference>
<dbReference type="SUPFAM" id="SSF56112">
    <property type="entry name" value="Protein kinase-like (PK-like)"/>
    <property type="match status" value="1"/>
</dbReference>
<dbReference type="AlphaFoldDB" id="A0A6J3M710"/>
<dbReference type="Pfam" id="PF00069">
    <property type="entry name" value="Pkinase"/>
    <property type="match status" value="1"/>
</dbReference>
<dbReference type="InterPro" id="IPR000719">
    <property type="entry name" value="Prot_kinase_dom"/>
</dbReference>
<evidence type="ECO:0000256" key="5">
    <source>
        <dbReference type="ARBA" id="ARBA00037982"/>
    </source>
</evidence>
<protein>
    <submittedName>
        <fullName evidence="10">Ca2+/calmodulin-dependent protein kinase</fullName>
    </submittedName>
</protein>
<dbReference type="FunFam" id="1.10.510.10:FF:000699">
    <property type="entry name" value="Probable serine/threonine-protein kinase iksA"/>
    <property type="match status" value="1"/>
</dbReference>
<dbReference type="GO" id="GO:0005737">
    <property type="term" value="C:cytoplasm"/>
    <property type="evidence" value="ECO:0007669"/>
    <property type="project" value="TreeGrafter"/>
</dbReference>
<comment type="similarity">
    <text evidence="5">Belongs to the protein kinase superfamily. Ser/Thr protein kinase family. GCN2 subfamily.</text>
</comment>
<organism evidence="10">
    <name type="scientific">Dissoconium aciculare CBS 342.82</name>
    <dbReference type="NCBI Taxonomy" id="1314786"/>
    <lineage>
        <taxon>Eukaryota</taxon>
        <taxon>Fungi</taxon>
        <taxon>Dikarya</taxon>
        <taxon>Ascomycota</taxon>
        <taxon>Pezizomycotina</taxon>
        <taxon>Dothideomycetes</taxon>
        <taxon>Dothideomycetidae</taxon>
        <taxon>Mycosphaerellales</taxon>
        <taxon>Dissoconiaceae</taxon>
        <taxon>Dissoconium</taxon>
    </lineage>
</organism>
<proteinExistence type="inferred from homology"/>
<dbReference type="InterPro" id="IPR017441">
    <property type="entry name" value="Protein_kinase_ATP_BS"/>
</dbReference>
<evidence type="ECO:0000256" key="4">
    <source>
        <dbReference type="ARBA" id="ARBA00022840"/>
    </source>
</evidence>
<dbReference type="InterPro" id="IPR011009">
    <property type="entry name" value="Kinase-like_dom_sf"/>
</dbReference>
<dbReference type="PROSITE" id="PS00107">
    <property type="entry name" value="PROTEIN_KINASE_ATP"/>
    <property type="match status" value="1"/>
</dbReference>
<feature type="binding site" evidence="6">
    <location>
        <position position="200"/>
    </location>
    <ligand>
        <name>ATP</name>
        <dbReference type="ChEBI" id="CHEBI:30616"/>
    </ligand>
</feature>
<evidence type="ECO:0000256" key="3">
    <source>
        <dbReference type="ARBA" id="ARBA00022777"/>
    </source>
</evidence>
<feature type="compositionally biased region" description="Polar residues" evidence="7">
    <location>
        <begin position="139"/>
        <end position="153"/>
    </location>
</feature>